<feature type="repeat" description="TPR" evidence="1">
    <location>
        <begin position="58"/>
        <end position="91"/>
    </location>
</feature>
<dbReference type="InterPro" id="IPR019734">
    <property type="entry name" value="TPR_rpt"/>
</dbReference>
<keyword evidence="3" id="KW-0812">Transmembrane</keyword>
<accession>A0A1M4YSQ0</accession>
<keyword evidence="5" id="KW-1185">Reference proteome</keyword>
<dbReference type="SUPFAM" id="SSF48452">
    <property type="entry name" value="TPR-like"/>
    <property type="match status" value="1"/>
</dbReference>
<name>A0A1M4YSQ0_9CLOT</name>
<sequence length="236" mass="28203">MHNKKIYITVITLFFISALVTFFLYEYEMYLINSGKNFMSVNETINLYKKKKNINENVDDLIELARLYSVNKEYEKSKEYLLKALEKEPKNTIALHRLALVYENLNDFNKAIETRQKLVDIEPQKPENHYYYAILLLTKDINVSINEIELAVKYADESDKQFYMEMLELFKNSSKFIDEEKYDGYIDIINSKFLESNNNVKLEIIKNIRSKYRNLKIEDINKLENLEKEIKNNKIN</sequence>
<dbReference type="Gene3D" id="1.25.40.10">
    <property type="entry name" value="Tetratricopeptide repeat domain"/>
    <property type="match status" value="1"/>
</dbReference>
<evidence type="ECO:0000256" key="3">
    <source>
        <dbReference type="SAM" id="Phobius"/>
    </source>
</evidence>
<keyword evidence="2" id="KW-0175">Coiled coil</keyword>
<dbReference type="RefSeq" id="WP_027308101.1">
    <property type="nucleotide sequence ID" value="NZ_FQVG01000033.1"/>
</dbReference>
<proteinExistence type="predicted"/>
<evidence type="ECO:0000256" key="1">
    <source>
        <dbReference type="PROSITE-ProRule" id="PRU00339"/>
    </source>
</evidence>
<protein>
    <submittedName>
        <fullName evidence="4">TPR repeat-containing protein</fullName>
    </submittedName>
</protein>
<dbReference type="AlphaFoldDB" id="A0A1M4YSQ0"/>
<organism evidence="4 5">
    <name type="scientific">Caloramator proteoclasticus DSM 10124</name>
    <dbReference type="NCBI Taxonomy" id="1121262"/>
    <lineage>
        <taxon>Bacteria</taxon>
        <taxon>Bacillati</taxon>
        <taxon>Bacillota</taxon>
        <taxon>Clostridia</taxon>
        <taxon>Eubacteriales</taxon>
        <taxon>Clostridiaceae</taxon>
        <taxon>Caloramator</taxon>
    </lineage>
</organism>
<evidence type="ECO:0000313" key="4">
    <source>
        <dbReference type="EMBL" id="SHF08761.1"/>
    </source>
</evidence>
<evidence type="ECO:0000256" key="2">
    <source>
        <dbReference type="SAM" id="Coils"/>
    </source>
</evidence>
<keyword evidence="3" id="KW-0472">Membrane</keyword>
<keyword evidence="3" id="KW-1133">Transmembrane helix</keyword>
<dbReference type="Pfam" id="PF13431">
    <property type="entry name" value="TPR_17"/>
    <property type="match status" value="1"/>
</dbReference>
<keyword evidence="1" id="KW-0802">TPR repeat</keyword>
<dbReference type="Proteomes" id="UP000184423">
    <property type="component" value="Unassembled WGS sequence"/>
</dbReference>
<feature type="coiled-coil region" evidence="2">
    <location>
        <begin position="209"/>
        <end position="236"/>
    </location>
</feature>
<dbReference type="PROSITE" id="PS50005">
    <property type="entry name" value="TPR"/>
    <property type="match status" value="2"/>
</dbReference>
<reference evidence="5" key="1">
    <citation type="submission" date="2016-11" db="EMBL/GenBank/DDBJ databases">
        <authorList>
            <person name="Varghese N."/>
            <person name="Submissions S."/>
        </authorList>
    </citation>
    <scope>NUCLEOTIDE SEQUENCE [LARGE SCALE GENOMIC DNA]</scope>
    <source>
        <strain evidence="5">DSM 10124</strain>
    </source>
</reference>
<evidence type="ECO:0000313" key="5">
    <source>
        <dbReference type="Proteomes" id="UP000184423"/>
    </source>
</evidence>
<feature type="transmembrane region" description="Helical" evidence="3">
    <location>
        <begin position="6"/>
        <end position="25"/>
    </location>
</feature>
<feature type="repeat" description="TPR" evidence="1">
    <location>
        <begin position="92"/>
        <end position="125"/>
    </location>
</feature>
<dbReference type="SMART" id="SM00028">
    <property type="entry name" value="TPR"/>
    <property type="match status" value="2"/>
</dbReference>
<dbReference type="InterPro" id="IPR011990">
    <property type="entry name" value="TPR-like_helical_dom_sf"/>
</dbReference>
<gene>
    <name evidence="4" type="ORF">SAMN02746091_01743</name>
</gene>
<dbReference type="EMBL" id="FQVG01000033">
    <property type="protein sequence ID" value="SHF08761.1"/>
    <property type="molecule type" value="Genomic_DNA"/>
</dbReference>